<evidence type="ECO:0000313" key="3">
    <source>
        <dbReference type="Proteomes" id="UP000299102"/>
    </source>
</evidence>
<dbReference type="EMBL" id="BGZK01000028">
    <property type="protein sequence ID" value="GBP07772.1"/>
    <property type="molecule type" value="Genomic_DNA"/>
</dbReference>
<gene>
    <name evidence="2" type="ORF">EVAR_77974_1</name>
</gene>
<protein>
    <submittedName>
        <fullName evidence="2">Uncharacterized protein</fullName>
    </submittedName>
</protein>
<evidence type="ECO:0000313" key="2">
    <source>
        <dbReference type="EMBL" id="GBP07772.1"/>
    </source>
</evidence>
<feature type="compositionally biased region" description="Acidic residues" evidence="1">
    <location>
        <begin position="135"/>
        <end position="144"/>
    </location>
</feature>
<reference evidence="2 3" key="1">
    <citation type="journal article" date="2019" name="Commun. Biol.">
        <title>The bagworm genome reveals a unique fibroin gene that provides high tensile strength.</title>
        <authorList>
            <person name="Kono N."/>
            <person name="Nakamura H."/>
            <person name="Ohtoshi R."/>
            <person name="Tomita M."/>
            <person name="Numata K."/>
            <person name="Arakawa K."/>
        </authorList>
    </citation>
    <scope>NUCLEOTIDE SEQUENCE [LARGE SCALE GENOMIC DNA]</scope>
</reference>
<comment type="caution">
    <text evidence="2">The sequence shown here is derived from an EMBL/GenBank/DDBJ whole genome shotgun (WGS) entry which is preliminary data.</text>
</comment>
<dbReference type="AlphaFoldDB" id="A0A4C1SZY1"/>
<keyword evidence="3" id="KW-1185">Reference proteome</keyword>
<sequence length="150" mass="16887">MEESVIRPRRQSRGRRKYISNGSAVETETRIGIERGARAEIERRRTSTVDREALIIILNLNIPRRGLILIDKQAVADGSFSKAVTRRRRAGRRDAPCSGGRRLPWTLADLGRARSATRRLFFAKVAPPPAPPISDVDDNVDEIGDFSRLR</sequence>
<evidence type="ECO:0000256" key="1">
    <source>
        <dbReference type="SAM" id="MobiDB-lite"/>
    </source>
</evidence>
<dbReference type="Proteomes" id="UP000299102">
    <property type="component" value="Unassembled WGS sequence"/>
</dbReference>
<name>A0A4C1SZY1_EUMVA</name>
<proteinExistence type="predicted"/>
<accession>A0A4C1SZY1</accession>
<organism evidence="2 3">
    <name type="scientific">Eumeta variegata</name>
    <name type="common">Bagworm moth</name>
    <name type="synonym">Eumeta japonica</name>
    <dbReference type="NCBI Taxonomy" id="151549"/>
    <lineage>
        <taxon>Eukaryota</taxon>
        <taxon>Metazoa</taxon>
        <taxon>Ecdysozoa</taxon>
        <taxon>Arthropoda</taxon>
        <taxon>Hexapoda</taxon>
        <taxon>Insecta</taxon>
        <taxon>Pterygota</taxon>
        <taxon>Neoptera</taxon>
        <taxon>Endopterygota</taxon>
        <taxon>Lepidoptera</taxon>
        <taxon>Glossata</taxon>
        <taxon>Ditrysia</taxon>
        <taxon>Tineoidea</taxon>
        <taxon>Psychidae</taxon>
        <taxon>Oiketicinae</taxon>
        <taxon>Eumeta</taxon>
    </lineage>
</organism>
<feature type="region of interest" description="Disordered" evidence="1">
    <location>
        <begin position="128"/>
        <end position="150"/>
    </location>
</feature>